<accession>A0A4S4N0E4</accession>
<keyword evidence="9" id="KW-1185">Reference proteome</keyword>
<keyword evidence="4" id="KW-0747">Spliceosome</keyword>
<protein>
    <recommendedName>
        <fullName evidence="10">Pre-mRNA-splicing factor SPF27</fullName>
    </recommendedName>
</protein>
<dbReference type="InterPro" id="IPR008409">
    <property type="entry name" value="SPF27"/>
</dbReference>
<dbReference type="GO" id="GO:0006397">
    <property type="term" value="P:mRNA processing"/>
    <property type="evidence" value="ECO:0007669"/>
    <property type="project" value="UniProtKB-KW"/>
</dbReference>
<dbReference type="GO" id="GO:0008380">
    <property type="term" value="P:RNA splicing"/>
    <property type="evidence" value="ECO:0007669"/>
    <property type="project" value="UniProtKB-KW"/>
</dbReference>
<feature type="coiled-coil region" evidence="7">
    <location>
        <begin position="114"/>
        <end position="217"/>
    </location>
</feature>
<evidence type="ECO:0000256" key="4">
    <source>
        <dbReference type="ARBA" id="ARBA00022728"/>
    </source>
</evidence>
<keyword evidence="3" id="KW-0507">mRNA processing</keyword>
<evidence type="ECO:0000256" key="1">
    <source>
        <dbReference type="ARBA" id="ARBA00004123"/>
    </source>
</evidence>
<dbReference type="EMBL" id="SGPM01000024">
    <property type="protein sequence ID" value="THH32324.1"/>
    <property type="molecule type" value="Genomic_DNA"/>
</dbReference>
<dbReference type="Pfam" id="PF05700">
    <property type="entry name" value="BCAS2"/>
    <property type="match status" value="1"/>
</dbReference>
<dbReference type="GO" id="GO:0071013">
    <property type="term" value="C:catalytic step 2 spliceosome"/>
    <property type="evidence" value="ECO:0007669"/>
    <property type="project" value="TreeGrafter"/>
</dbReference>
<organism evidence="8 9">
    <name type="scientific">Antrodiella citrinella</name>
    <dbReference type="NCBI Taxonomy" id="2447956"/>
    <lineage>
        <taxon>Eukaryota</taxon>
        <taxon>Fungi</taxon>
        <taxon>Dikarya</taxon>
        <taxon>Basidiomycota</taxon>
        <taxon>Agaricomycotina</taxon>
        <taxon>Agaricomycetes</taxon>
        <taxon>Polyporales</taxon>
        <taxon>Steccherinaceae</taxon>
        <taxon>Antrodiella</taxon>
    </lineage>
</organism>
<evidence type="ECO:0008006" key="10">
    <source>
        <dbReference type="Google" id="ProtNLM"/>
    </source>
</evidence>
<keyword evidence="5" id="KW-0508">mRNA splicing</keyword>
<dbReference type="Proteomes" id="UP000308730">
    <property type="component" value="Unassembled WGS sequence"/>
</dbReference>
<evidence type="ECO:0000256" key="2">
    <source>
        <dbReference type="ARBA" id="ARBA00010788"/>
    </source>
</evidence>
<dbReference type="AlphaFoldDB" id="A0A4S4N0E4"/>
<sequence length="224" mass="25326">MSAMEVDTSSASSSSLIFDSLPYYDNDYEQDPSLKDRAEKLIAKELGKAQPQGDLHPRVPPPTTLFSGNPVLETEMKRIEAQQPFPPLDTLRYQLPGPTSSPGTQEEWTTALNNAKAQLEHQRLRQTNIALLQNYGPNAWRIHNYLLEATSKNLDKSLEELKELTVEVNRDRKNFQTRIGNQLTSLETRWTELISSVLQIEMANVALEGEMERLSKKEADLAAM</sequence>
<dbReference type="PANTHER" id="PTHR13296:SF0">
    <property type="entry name" value="PRE-MRNA-SPLICING FACTOR SPF27"/>
    <property type="match status" value="1"/>
</dbReference>
<name>A0A4S4N0E4_9APHY</name>
<dbReference type="GO" id="GO:0000974">
    <property type="term" value="C:Prp19 complex"/>
    <property type="evidence" value="ECO:0007669"/>
    <property type="project" value="TreeGrafter"/>
</dbReference>
<comment type="caution">
    <text evidence="8">The sequence shown here is derived from an EMBL/GenBank/DDBJ whole genome shotgun (WGS) entry which is preliminary data.</text>
</comment>
<evidence type="ECO:0000313" key="9">
    <source>
        <dbReference type="Proteomes" id="UP000308730"/>
    </source>
</evidence>
<comment type="similarity">
    <text evidence="2">Belongs to the SPF27 family.</text>
</comment>
<dbReference type="GO" id="GO:0071011">
    <property type="term" value="C:precatalytic spliceosome"/>
    <property type="evidence" value="ECO:0007669"/>
    <property type="project" value="TreeGrafter"/>
</dbReference>
<evidence type="ECO:0000256" key="6">
    <source>
        <dbReference type="ARBA" id="ARBA00023242"/>
    </source>
</evidence>
<keyword evidence="7" id="KW-0175">Coiled coil</keyword>
<evidence type="ECO:0000256" key="5">
    <source>
        <dbReference type="ARBA" id="ARBA00023187"/>
    </source>
</evidence>
<reference evidence="8 9" key="1">
    <citation type="submission" date="2019-02" db="EMBL/GenBank/DDBJ databases">
        <title>Genome sequencing of the rare red list fungi Antrodiella citrinella (Flaviporus citrinellus).</title>
        <authorList>
            <person name="Buettner E."/>
            <person name="Kellner H."/>
        </authorList>
    </citation>
    <scope>NUCLEOTIDE SEQUENCE [LARGE SCALE GENOMIC DNA]</scope>
    <source>
        <strain evidence="8 9">DSM 108506</strain>
    </source>
</reference>
<evidence type="ECO:0000313" key="8">
    <source>
        <dbReference type="EMBL" id="THH32324.1"/>
    </source>
</evidence>
<evidence type="ECO:0000256" key="7">
    <source>
        <dbReference type="SAM" id="Coils"/>
    </source>
</evidence>
<dbReference type="PANTHER" id="PTHR13296">
    <property type="entry name" value="BCAS2 PROTEIN"/>
    <property type="match status" value="1"/>
</dbReference>
<comment type="subcellular location">
    <subcellularLocation>
        <location evidence="1">Nucleus</location>
    </subcellularLocation>
</comment>
<dbReference type="OrthoDB" id="205794at2759"/>
<gene>
    <name evidence="8" type="ORF">EUX98_g1851</name>
</gene>
<proteinExistence type="inferred from homology"/>
<keyword evidence="6" id="KW-0539">Nucleus</keyword>
<evidence type="ECO:0000256" key="3">
    <source>
        <dbReference type="ARBA" id="ARBA00022664"/>
    </source>
</evidence>